<protein>
    <submittedName>
        <fullName evidence="2">Uncharacterized protein</fullName>
    </submittedName>
</protein>
<evidence type="ECO:0000313" key="2">
    <source>
        <dbReference type="EMBL" id="CAH1396605.1"/>
    </source>
</evidence>
<dbReference type="EMBL" id="OV725079">
    <property type="protein sequence ID" value="CAH1396605.1"/>
    <property type="molecule type" value="Genomic_DNA"/>
</dbReference>
<dbReference type="AlphaFoldDB" id="A0A9P0H6Y4"/>
<gene>
    <name evidence="2" type="ORF">NEZAVI_LOCUS6645</name>
</gene>
<evidence type="ECO:0000313" key="3">
    <source>
        <dbReference type="Proteomes" id="UP001152798"/>
    </source>
</evidence>
<accession>A0A9P0H6Y4</accession>
<feature type="compositionally biased region" description="Polar residues" evidence="1">
    <location>
        <begin position="1"/>
        <end position="16"/>
    </location>
</feature>
<reference evidence="2" key="1">
    <citation type="submission" date="2022-01" db="EMBL/GenBank/DDBJ databases">
        <authorList>
            <person name="King R."/>
        </authorList>
    </citation>
    <scope>NUCLEOTIDE SEQUENCE</scope>
</reference>
<feature type="region of interest" description="Disordered" evidence="1">
    <location>
        <begin position="1"/>
        <end position="54"/>
    </location>
</feature>
<proteinExistence type="predicted"/>
<sequence>MERNMWQQCPTGSNHAAASEGRGLSKKFVSCGSRTQPETALPSAKQQPGGGGGCLDAAPVNLWSECRGQDFTGQLT</sequence>
<name>A0A9P0H6Y4_NEZVI</name>
<organism evidence="2 3">
    <name type="scientific">Nezara viridula</name>
    <name type="common">Southern green stink bug</name>
    <name type="synonym">Cimex viridulus</name>
    <dbReference type="NCBI Taxonomy" id="85310"/>
    <lineage>
        <taxon>Eukaryota</taxon>
        <taxon>Metazoa</taxon>
        <taxon>Ecdysozoa</taxon>
        <taxon>Arthropoda</taxon>
        <taxon>Hexapoda</taxon>
        <taxon>Insecta</taxon>
        <taxon>Pterygota</taxon>
        <taxon>Neoptera</taxon>
        <taxon>Paraneoptera</taxon>
        <taxon>Hemiptera</taxon>
        <taxon>Heteroptera</taxon>
        <taxon>Panheteroptera</taxon>
        <taxon>Pentatomomorpha</taxon>
        <taxon>Pentatomoidea</taxon>
        <taxon>Pentatomidae</taxon>
        <taxon>Pentatominae</taxon>
        <taxon>Nezara</taxon>
    </lineage>
</organism>
<keyword evidence="3" id="KW-1185">Reference proteome</keyword>
<evidence type="ECO:0000256" key="1">
    <source>
        <dbReference type="SAM" id="MobiDB-lite"/>
    </source>
</evidence>
<dbReference type="Proteomes" id="UP001152798">
    <property type="component" value="Chromosome 3"/>
</dbReference>